<evidence type="ECO:0000313" key="2">
    <source>
        <dbReference type="EMBL" id="HGQ35175.1"/>
    </source>
</evidence>
<reference evidence="3" key="1">
    <citation type="journal article" date="2020" name="mSystems">
        <title>Genome- and Community-Level Interaction Insights into Carbon Utilization and Element Cycling Functions of Hydrothermarchaeota in Hydrothermal Sediment.</title>
        <authorList>
            <person name="Zhou Z."/>
            <person name="Liu Y."/>
            <person name="Xu W."/>
            <person name="Pan J."/>
            <person name="Luo Z.H."/>
            <person name="Li M."/>
        </authorList>
    </citation>
    <scope>NUCLEOTIDE SEQUENCE [LARGE SCALE GENOMIC DNA]</scope>
    <source>
        <strain evidence="3">SpSt-637</strain>
        <strain evidence="2">SpSt-667</strain>
    </source>
</reference>
<protein>
    <submittedName>
        <fullName evidence="3">Uncharacterized protein</fullName>
    </submittedName>
</protein>
<gene>
    <name evidence="3" type="ORF">ENU08_07200</name>
    <name evidence="2" type="ORF">ENU41_00650</name>
</gene>
<proteinExistence type="predicted"/>
<feature type="transmembrane region" description="Helical" evidence="1">
    <location>
        <begin position="42"/>
        <end position="60"/>
    </location>
</feature>
<keyword evidence="1" id="KW-1133">Transmembrane helix</keyword>
<dbReference type="EMBL" id="DTCK01000008">
    <property type="protein sequence ID" value="HGQ35175.1"/>
    <property type="molecule type" value="Genomic_DNA"/>
</dbReference>
<dbReference type="EMBL" id="DTBD01000066">
    <property type="protein sequence ID" value="HGQ65013.1"/>
    <property type="molecule type" value="Genomic_DNA"/>
</dbReference>
<evidence type="ECO:0000256" key="1">
    <source>
        <dbReference type="SAM" id="Phobius"/>
    </source>
</evidence>
<accession>A0A7C4JLZ1</accession>
<evidence type="ECO:0000313" key="3">
    <source>
        <dbReference type="EMBL" id="HGQ65013.1"/>
    </source>
</evidence>
<dbReference type="AlphaFoldDB" id="A0A7C4JLZ1"/>
<comment type="caution">
    <text evidence="3">The sequence shown here is derived from an EMBL/GenBank/DDBJ whole genome shotgun (WGS) entry which is preliminary data.</text>
</comment>
<organism evidence="3">
    <name type="scientific">Ignisphaera aggregans</name>
    <dbReference type="NCBI Taxonomy" id="334771"/>
    <lineage>
        <taxon>Archaea</taxon>
        <taxon>Thermoproteota</taxon>
        <taxon>Thermoprotei</taxon>
        <taxon>Desulfurococcales</taxon>
        <taxon>Desulfurococcaceae</taxon>
        <taxon>Ignisphaera</taxon>
    </lineage>
</organism>
<feature type="transmembrane region" description="Helical" evidence="1">
    <location>
        <begin position="12"/>
        <end position="30"/>
    </location>
</feature>
<keyword evidence="1" id="KW-0472">Membrane</keyword>
<name>A0A7C4JLZ1_9CREN</name>
<sequence>MITIRHTKRFAIEFTALVLLFFLPAIPYIAEAMLRLHSLSISLYWILLTIVSMLLGIKAIKGVE</sequence>
<keyword evidence="1" id="KW-0812">Transmembrane</keyword>